<accession>A0ABT3INB9</accession>
<name>A0ABT3INB9_9BACT</name>
<sequence>MFPPFDLVNNVTTTKYRDTLTNNLAAWAGIINQQATIRIVVDGTPGYGHQASSINILRRITGAPNGLYNGFGYSGAVEIWYDYDGTPELEDPLPKILSLLPELKGQLTGRLDGATVAILNFDKVKPAEQVLLAFTGGWDLVQFNLNEDYKSSLTLILQPFNYEAMDAGGTQNLMPGNNLQVSLTPDNKKVAKINLDDGDTKQLLIKDRAYFLPVKQLVQADWDYYKGPDFSDEIRRRVEAIEYFLSGPVVSKIAPTLTYGINYPKACAFAKPTHYRIFLEMAAVRTALENAALHPILPPLILNFGNYQPEENFIMHYNNISYLLKGGLTIGEQLARAMSFLPDATRLEREAWTLKKLNWENRKRSINFQDVDTQYLLADYLKSGLDVKEVITWVTGAPRRVLFLQMGFVPPLVFNYYMSKVKLPPVFEGPNTAVVAINTGNPYFNANRPGGKEILYPTGLLGGQNILAPVKKLQSIADQIESSLDTWPTIGKDAPTLIMGNSMNEMQVPGNPYLIYFGALKQFYSQPDPMAGYNLNDKFNVALGAAYQMMRGFFVGNQQTTQAAADDDPLTVLYEKLQAAAATGEVDLLDDIFPEGNIHDFYTSLLADYGGTLIITSPVVEAVQQNGITESVTLTGSTRAFGLTTTAKFLFTLSFGDILSSARFTAGLPWNLGNIPWIIFESPFLQARISEGDLPPATAIGGKIKGKDFELMMDFPIAEDRILIRGEFEQLKTIADFFSIAGGVNLLQYIPGPFQALAGLGIKYMEFAYNKAQTTIDYISFNVKTATPWNFFDVLQLEDIDVVVSVRYPASLAERETIATMGAKLRLGTGDTDPRLEVAATVPDLVLRGQLYDPTLPINKLINIFWPGLQPGWPGGKEPVVTDFSFNYAMNTGDYAVLLQLELKWPLTVAGTTIFQIESVGMTMNGTDALRTGSLNGSLLVLPDSDRIGLTLTADYLGANNGWRFMGQQTSGTVDLVKMITWYLPADWRPDPEVFSLQVDGLGITVITGSSSWEFTAKTASAWVTPLGDFTGDMKIGYNGKATTTTTTMTRVPLGTAAVPLLLDDKRVHYVTAVGMEMAVGYYGTLNARIRWNNIELTIFYNFDPTYKSYGISWGILTGKIEEKIINNKLHKIATLGFNKPTTLGSIVETMISWATGTTFGLSAPWSILNSIPLNKLQLVYDFTDNKVSFEINIGPINMGFARIEAISVSYVSGAANPEDNGVIVELKGSFFWQSNPGEPQKWNAAKPETTPAPSGQGNKYLDLRLLAMGQHVTLDCFRTADKVQDAIACMAKLPDTKDGEIPAVQLDANSSWLTGMDFGILKLEEGGDKEAQLAAAAQYFLTLQVVFNDPNLYALRIALEGTPAKIFKGLDFQIMYKKISESVGVYQAEIALPDVMRKIKMGQFNITLPVFGIAIYTNGDFQVDIGFPWKADFSRSFTFQTLIWTPIGIPIPVMGSVGLYFGKLSSATTNRVPKIDNGTFNPVLVFGFGIQFGFGYDFDAGILKAGFSLTAVAILEGILAKFNPYQPTNAIGTNNQLETSYYFWFRGTVGIIGKLYGSIDFKIIKAELNIDIRLLVQMTFAPYEYIELSITASVDVSLSVSINLGIFKIKIHLSFSARIQQGITIRGIGGTPPWHVVGKPAARISAPLLRRGQLSYERQELLAALAVFNPVWSNLQAPATPVGLTGYMGVGLTMAGDIATQLADQVACYVAMLFLESPQSATADRVSARLKAYADAGDTSFETLCKQIFRWAIASLQSGPVSGGEVDTKVVTDLQLVAFLAYLNDENLAEPIPATAISSFMTGQFSLTVQAPSADVNAVYFPVPPELTLSVPAYGTGYKGVSYTFGGYNNTASGYTKFLRTYFNDLAVQVAPKTPAAKETFALNDTAAVSVGSFIFGDYFVLICRQMLQAARDALRDYKYNLIPGQSTQGIVDQVHKITHDDTYTLAHLFTDNATAALNTNKTLQIAEATYLIQAGDTFDSIAALPLFGKGFTGSSLATANAATLNILQAGVIITYPGKDPYTTLPGQSLQQVADSIGVSVSDLIQKGNITTLADLLLPVATLEVPVFGYNTAAGDNLQTIAAKFNITLAILGTPTANGAVTDLFDSNASATIDIAMLSQMEAGELIREIQATHGLQYLAGMSSRYYMAGLRLPTEGVTPNYPGMWVTGNAGDYKLPSYAGLYALTGQQFPIPALTGKDPFNITFTNTGGPGWLQFAGTDKTTLTISIAPDSVDAKRINSVRTYATGNNLDTGLTWLGAQEVFSREAATYPFTTAIAWNSAASVPMPYGGTAPGVPALTIWPLPDTLLQLPDRATRKTDPRVQLLTGRFDEATRTMKNTPVQYYGYGSLVAFTIKRVPLVPDSPNTAYTYEVMGADGSNVAILEKMVSGIGTDNSLIHTLTLAYPVDPNGTTTNGIQTDVIDSLTIGIAQVNLSTETRPDAAAKAVVLAQEEIVLLNQPADFIRLLWQAGITRGGGYYLYYYNSESDRGLPDRIFNDRDEAVLSLVVLYTAPDTAALRNNVTAYMNTTVTGEAIDTTNTVVFTQADPYAVTIAANSSQTLAALAYDYYGNVADVAADNTTLTLRSTIVLQVKQGVYEVGPAGSTPGGNLAAIAAWFGTTDAAIKAANPQITDWQTALPLYTALYLPDIPVTVGTSKGGTTLESIAAYYGTSLTVLADSNQLVAGIFADGGNILVSGGPVTRTATVPAGVAGLEAVRPVPAPIPDDPAAADYGKLFLQHTYNLLSYQLAANAFFNSSSLGLPASPLSDAPDAGDDKIRYARELEVGDDWEYTVSVPYSRFAKQAAARLQNLPDPAESPYRGLGKLLQADFAWQDLYGNRLFTDLSNPVAGSGAPLNQPPVLTGYTDPIIGLNQWPSIATSWEVNNGNGTTPQVQLNCSFSDSYYQGLLRAKATGTTTLQAQFTTTLDPATATDVNNYQLDAQIVIKKVTLDTGNAAVTLEVDNIPQDKKITLTINGISNADKTRTYSGNAQFTYPDIPEESGSSLIQQAQQDLQVYRQLYFQLTDPNGIAYTVSTTLLQSSYTLTATQTDALVQTWLVSIYQFLADRAQGLTTVPPPAAWHLIQCPIVKTNLNTAQLFRLDLDFIITRTGGAVAGDFATTGGIRTVAAAIAPLTAGDSSDAKSLNVFAARFEAALTEKDKYVLKVATGNDRLAPAGKREVWAVRLGLDKTTALGYQINDKGNPALFAPRPISNKLESRHEVPVYAYSPETGIDFSTPSTYMDFMNIDMDQWGQQFLTSVDGVLAPEFTAAIQLVDQKKGTGYLQDILENKTALANIIQNWMIPVLAGETPDATNVQETFRQLLLVKLSNAYNTQAAVQFNATVTADKPVGIAPRLFGNFTRNFRLVNAAVQQEEYTVVYLYFTTPPDPLAASNVANYTVSGSLSILTAAVDTSNTRSVILTLDNNVTVDTTEVTVSNTLRDVSGQLLLAPYTRKVTAVPDGGNNSDTLIFTASRLALRPDASVPLPFLITAPQLVRGTDNEILPYADLDLTYAGSAIEQQISTLPNIEGYEASSWLSFVIAAADSPLAADLERFQVPMILRAFPAAPAMVKQNGEAQCPPDASRIGDMLNWGYIIQYSLPVHYPQDEVDMTIDFNVADNGNMKASEMLDAFPQLAEFITVYPDVNKVLNTQLTQITASTPANDPLLETVSIALTSFLEMVQHIVAASEGNAMAMSASLSRFSSTEALPYSFFIRESSADIQSVKALVVTIYGKPPAGVGKPEVRIAGYKAQPLSQPCGGDYCYYYEQEGTGTILKAADGQVIQDRTVVIPEMNLLARQDALTTATLKRNAELIPGKPSSEPFIYTAGPVSFANPYHPAADCPQLLNIAAINSGSSGYNITTLAAQLTNLFDALLKENSQDTISVLASCLYTYQLNDGMIPVSLPVMMQPMESIWVKDDTGTDKKLSAMIRDWADSILLWAATLQPVQEAGTLCIDLTLFSNLTAQPLPLIRLRNLVLEIQYVTDWPS</sequence>
<organism evidence="2 3">
    <name type="scientific">Chitinophaga nivalis</name>
    <dbReference type="NCBI Taxonomy" id="2991709"/>
    <lineage>
        <taxon>Bacteria</taxon>
        <taxon>Pseudomonadati</taxon>
        <taxon>Bacteroidota</taxon>
        <taxon>Chitinophagia</taxon>
        <taxon>Chitinophagales</taxon>
        <taxon>Chitinophagaceae</taxon>
        <taxon>Chitinophaga</taxon>
    </lineage>
</organism>
<dbReference type="Proteomes" id="UP001207742">
    <property type="component" value="Unassembled WGS sequence"/>
</dbReference>
<evidence type="ECO:0000313" key="2">
    <source>
        <dbReference type="EMBL" id="MCW3485444.1"/>
    </source>
</evidence>
<gene>
    <name evidence="2" type="ORF">OL497_16155</name>
</gene>
<reference evidence="2 3" key="1">
    <citation type="submission" date="2022-10" db="EMBL/GenBank/DDBJ databases">
        <title>Chitinophaga nivalis PC15 sp. nov., isolated from Pyeongchang county, South Korea.</title>
        <authorList>
            <person name="Trinh H.N."/>
        </authorList>
    </citation>
    <scope>NUCLEOTIDE SEQUENCE [LARGE SCALE GENOMIC DNA]</scope>
    <source>
        <strain evidence="2 3">PC14</strain>
    </source>
</reference>
<keyword evidence="1" id="KW-0732">Signal</keyword>
<dbReference type="InterPro" id="IPR014755">
    <property type="entry name" value="Cu-Rt/internalin_Ig-like"/>
</dbReference>
<proteinExistence type="predicted"/>
<dbReference type="RefSeq" id="WP_264731884.1">
    <property type="nucleotide sequence ID" value="NZ_JAPDNR010000001.1"/>
</dbReference>
<protein>
    <recommendedName>
        <fullName evidence="4">LysM domain-containing protein</fullName>
    </recommendedName>
</protein>
<evidence type="ECO:0000256" key="1">
    <source>
        <dbReference type="ARBA" id="ARBA00022729"/>
    </source>
</evidence>
<keyword evidence="3" id="KW-1185">Reference proteome</keyword>
<dbReference type="Gene3D" id="2.60.40.1220">
    <property type="match status" value="1"/>
</dbReference>
<comment type="caution">
    <text evidence="2">The sequence shown here is derived from an EMBL/GenBank/DDBJ whole genome shotgun (WGS) entry which is preliminary data.</text>
</comment>
<evidence type="ECO:0008006" key="4">
    <source>
        <dbReference type="Google" id="ProtNLM"/>
    </source>
</evidence>
<evidence type="ECO:0000313" key="3">
    <source>
        <dbReference type="Proteomes" id="UP001207742"/>
    </source>
</evidence>
<dbReference type="EMBL" id="JAPDNS010000002">
    <property type="protein sequence ID" value="MCW3485444.1"/>
    <property type="molecule type" value="Genomic_DNA"/>
</dbReference>